<reference evidence="2 3" key="1">
    <citation type="submission" date="2020-08" db="EMBL/GenBank/DDBJ databases">
        <title>Genomic Encyclopedia of Type Strains, Phase IV (KMG-V): Genome sequencing to study the core and pangenomes of soil and plant-associated prokaryotes.</title>
        <authorList>
            <person name="Whitman W."/>
        </authorList>
    </citation>
    <scope>NUCLEOTIDE SEQUENCE [LARGE SCALE GENOMIC DNA]</scope>
    <source>
        <strain evidence="2 3">M8UP14</strain>
    </source>
</reference>
<keyword evidence="1" id="KW-0472">Membrane</keyword>
<feature type="transmembrane region" description="Helical" evidence="1">
    <location>
        <begin position="30"/>
        <end position="53"/>
    </location>
</feature>
<dbReference type="RefSeq" id="WP_184218040.1">
    <property type="nucleotide sequence ID" value="NZ_JACHIP010000004.1"/>
</dbReference>
<proteinExistence type="predicted"/>
<comment type="caution">
    <text evidence="2">The sequence shown here is derived from an EMBL/GenBank/DDBJ whole genome shotgun (WGS) entry which is preliminary data.</text>
</comment>
<keyword evidence="1" id="KW-1133">Transmembrane helix</keyword>
<gene>
    <name evidence="2" type="ORF">HDF16_003125</name>
</gene>
<name>A0A7W8E4E1_9BACT</name>
<sequence>MTFDGDVWDTSRAMYESEPGSQPSNLRSRIYLLALLLFLISSQCSIAQSIPLIKAIHVKLRLSETVSSANAKVRQPVLLEVLEPVQEDGKTIIAAGAQAHAIVTTARRSGHNHRQGRLVLTIQTVNRTDGSQAKLKSATVETGSGKGEIIFGPCTFPLPTNPVGLFRKGDDVVLTKGTVLEATTSLSN</sequence>
<evidence type="ECO:0000313" key="3">
    <source>
        <dbReference type="Proteomes" id="UP000540989"/>
    </source>
</evidence>
<keyword evidence="1" id="KW-0812">Transmembrane</keyword>
<protein>
    <submittedName>
        <fullName evidence="2">Uncharacterized protein</fullName>
    </submittedName>
</protein>
<dbReference type="AlphaFoldDB" id="A0A7W8E4E1"/>
<organism evidence="2 3">
    <name type="scientific">Granulicella aggregans</name>
    <dbReference type="NCBI Taxonomy" id="474949"/>
    <lineage>
        <taxon>Bacteria</taxon>
        <taxon>Pseudomonadati</taxon>
        <taxon>Acidobacteriota</taxon>
        <taxon>Terriglobia</taxon>
        <taxon>Terriglobales</taxon>
        <taxon>Acidobacteriaceae</taxon>
        <taxon>Granulicella</taxon>
    </lineage>
</organism>
<keyword evidence="3" id="KW-1185">Reference proteome</keyword>
<evidence type="ECO:0000256" key="1">
    <source>
        <dbReference type="SAM" id="Phobius"/>
    </source>
</evidence>
<evidence type="ECO:0000313" key="2">
    <source>
        <dbReference type="EMBL" id="MBB5058411.1"/>
    </source>
</evidence>
<dbReference type="Proteomes" id="UP000540989">
    <property type="component" value="Unassembled WGS sequence"/>
</dbReference>
<accession>A0A7W8E4E1</accession>
<dbReference type="EMBL" id="JACHIP010000004">
    <property type="protein sequence ID" value="MBB5058411.1"/>
    <property type="molecule type" value="Genomic_DNA"/>
</dbReference>